<accession>A0AAW9RK92</accession>
<dbReference type="SUPFAM" id="SSF52172">
    <property type="entry name" value="CheY-like"/>
    <property type="match status" value="1"/>
</dbReference>
<dbReference type="PANTHER" id="PTHR44520">
    <property type="entry name" value="RESPONSE REGULATOR RCP1-RELATED"/>
    <property type="match status" value="1"/>
</dbReference>
<evidence type="ECO:0000256" key="1">
    <source>
        <dbReference type="PROSITE-ProRule" id="PRU00169"/>
    </source>
</evidence>
<dbReference type="InterPro" id="IPR052893">
    <property type="entry name" value="TCS_response_regulator"/>
</dbReference>
<keyword evidence="4" id="KW-1185">Reference proteome</keyword>
<dbReference type="AlphaFoldDB" id="A0AAW9RK92"/>
<proteinExistence type="predicted"/>
<feature type="domain" description="Response regulatory" evidence="2">
    <location>
        <begin position="17"/>
        <end position="142"/>
    </location>
</feature>
<organism evidence="3 4">
    <name type="scientific">Elongatibacter sediminis</name>
    <dbReference type="NCBI Taxonomy" id="3119006"/>
    <lineage>
        <taxon>Bacteria</taxon>
        <taxon>Pseudomonadati</taxon>
        <taxon>Pseudomonadota</taxon>
        <taxon>Gammaproteobacteria</taxon>
        <taxon>Chromatiales</taxon>
        <taxon>Wenzhouxiangellaceae</taxon>
        <taxon>Elongatibacter</taxon>
    </lineage>
</organism>
<dbReference type="GO" id="GO:0000160">
    <property type="term" value="P:phosphorelay signal transduction system"/>
    <property type="evidence" value="ECO:0007669"/>
    <property type="project" value="InterPro"/>
</dbReference>
<comment type="caution">
    <text evidence="3">The sequence shown here is derived from an EMBL/GenBank/DDBJ whole genome shotgun (WGS) entry which is preliminary data.</text>
</comment>
<feature type="modified residue" description="4-aspartylphosphate" evidence="1">
    <location>
        <position position="75"/>
    </location>
</feature>
<dbReference type="SMART" id="SM00448">
    <property type="entry name" value="REC"/>
    <property type="match status" value="1"/>
</dbReference>
<evidence type="ECO:0000259" key="2">
    <source>
        <dbReference type="PROSITE" id="PS50110"/>
    </source>
</evidence>
<evidence type="ECO:0000313" key="3">
    <source>
        <dbReference type="EMBL" id="MEJ8568488.1"/>
    </source>
</evidence>
<dbReference type="Gene3D" id="3.40.50.2300">
    <property type="match status" value="1"/>
</dbReference>
<dbReference type="Pfam" id="PF00072">
    <property type="entry name" value="Response_reg"/>
    <property type="match status" value="1"/>
</dbReference>
<dbReference type="EMBL" id="JAZHOG010000008">
    <property type="protein sequence ID" value="MEJ8568488.1"/>
    <property type="molecule type" value="Genomic_DNA"/>
</dbReference>
<keyword evidence="1" id="KW-0597">Phosphoprotein</keyword>
<dbReference type="PROSITE" id="PS50110">
    <property type="entry name" value="RESPONSE_REGULATORY"/>
    <property type="match status" value="1"/>
</dbReference>
<reference evidence="3 4" key="1">
    <citation type="submission" date="2024-02" db="EMBL/GenBank/DDBJ databases">
        <title>A novel Wenzhouxiangellaceae bacterium, isolated from coastal sediments.</title>
        <authorList>
            <person name="Du Z.-J."/>
            <person name="Ye Y.-Q."/>
            <person name="Zhang X.-Y."/>
        </authorList>
    </citation>
    <scope>NUCLEOTIDE SEQUENCE [LARGE SCALE GENOMIC DNA]</scope>
    <source>
        <strain evidence="3 4">CH-27</strain>
    </source>
</reference>
<dbReference type="InterPro" id="IPR011006">
    <property type="entry name" value="CheY-like_superfamily"/>
</dbReference>
<dbReference type="InterPro" id="IPR001789">
    <property type="entry name" value="Sig_transdc_resp-reg_receiver"/>
</dbReference>
<sequence>MNVKTADHRDVGNACREVLLVGTDPANIQLTREALEALELEHRLQVAEDGIAALKYLTQVVADRLSRQPDLVLLDADISRMSGLEVLAVIKSDEQMKSIPVVLMSSSASDDDAADACRLNANGIAHKPLESDSFMEVIRTVGRFWLDSVLKPDGPAGKPH</sequence>
<dbReference type="Proteomes" id="UP001359886">
    <property type="component" value="Unassembled WGS sequence"/>
</dbReference>
<gene>
    <name evidence="3" type="ORF">V3330_12715</name>
</gene>
<protein>
    <submittedName>
        <fullName evidence="3">Response regulator</fullName>
    </submittedName>
</protein>
<dbReference type="PANTHER" id="PTHR44520:SF2">
    <property type="entry name" value="RESPONSE REGULATOR RCP1"/>
    <property type="match status" value="1"/>
</dbReference>
<name>A0AAW9RK92_9GAMM</name>
<evidence type="ECO:0000313" key="4">
    <source>
        <dbReference type="Proteomes" id="UP001359886"/>
    </source>
</evidence>